<evidence type="ECO:0000256" key="2">
    <source>
        <dbReference type="ARBA" id="ARBA00022692"/>
    </source>
</evidence>
<dbReference type="Proteomes" id="UP001204562">
    <property type="component" value="Unassembled WGS sequence"/>
</dbReference>
<keyword evidence="3 5" id="KW-1133">Transmembrane helix</keyword>
<protein>
    <submittedName>
        <fullName evidence="6">Oligosaccharide flippase family protein</fullName>
    </submittedName>
</protein>
<feature type="transmembrane region" description="Helical" evidence="5">
    <location>
        <begin position="9"/>
        <end position="31"/>
    </location>
</feature>
<evidence type="ECO:0000256" key="5">
    <source>
        <dbReference type="SAM" id="Phobius"/>
    </source>
</evidence>
<proteinExistence type="predicted"/>
<evidence type="ECO:0000256" key="4">
    <source>
        <dbReference type="ARBA" id="ARBA00023136"/>
    </source>
</evidence>
<comment type="caution">
    <text evidence="6">The sequence shown here is derived from an EMBL/GenBank/DDBJ whole genome shotgun (WGS) entry which is preliminary data.</text>
</comment>
<dbReference type="RefSeq" id="WP_256304981.1">
    <property type="nucleotide sequence ID" value="NZ_JANFYS010000205.1"/>
</dbReference>
<evidence type="ECO:0000313" key="6">
    <source>
        <dbReference type="EMBL" id="MCQ4771976.1"/>
    </source>
</evidence>
<comment type="subcellular location">
    <subcellularLocation>
        <location evidence="1">Membrane</location>
        <topology evidence="1">Multi-pass membrane protein</topology>
    </subcellularLocation>
</comment>
<evidence type="ECO:0000256" key="1">
    <source>
        <dbReference type="ARBA" id="ARBA00004141"/>
    </source>
</evidence>
<sequence>MARQEKKSTFFGGAAILAAGIAIVKIIGAIYKIPLGNILGDEGFGHFNHAYVNYNLLLMVSTAGLPV</sequence>
<accession>A0AAW5JU28</accession>
<dbReference type="EMBL" id="JANFYS010000205">
    <property type="protein sequence ID" value="MCQ4771976.1"/>
    <property type="molecule type" value="Genomic_DNA"/>
</dbReference>
<dbReference type="Pfam" id="PF01943">
    <property type="entry name" value="Polysacc_synt"/>
    <property type="match status" value="1"/>
</dbReference>
<reference evidence="6" key="1">
    <citation type="submission" date="2022-06" db="EMBL/GenBank/DDBJ databases">
        <title>Isolation of gut microbiota from human fecal samples.</title>
        <authorList>
            <person name="Pamer E.G."/>
            <person name="Barat B."/>
            <person name="Waligurski E."/>
            <person name="Medina S."/>
            <person name="Paddock L."/>
            <person name="Mostad J."/>
        </authorList>
    </citation>
    <scope>NUCLEOTIDE SEQUENCE</scope>
    <source>
        <strain evidence="6">DFI.9.91</strain>
    </source>
</reference>
<dbReference type="AlphaFoldDB" id="A0AAW5JU28"/>
<evidence type="ECO:0000313" key="7">
    <source>
        <dbReference type="Proteomes" id="UP001204562"/>
    </source>
</evidence>
<keyword evidence="2 5" id="KW-0812">Transmembrane</keyword>
<gene>
    <name evidence="6" type="ORF">NE579_16285</name>
</gene>
<feature type="non-terminal residue" evidence="6">
    <location>
        <position position="67"/>
    </location>
</feature>
<dbReference type="GO" id="GO:0016020">
    <property type="term" value="C:membrane"/>
    <property type="evidence" value="ECO:0007669"/>
    <property type="project" value="UniProtKB-SubCell"/>
</dbReference>
<name>A0AAW5JU28_9FIRM</name>
<organism evidence="6 7">
    <name type="scientific">Intestinimonas massiliensis</name>
    <name type="common">ex Afouda et al. 2020</name>
    <dbReference type="NCBI Taxonomy" id="1673721"/>
    <lineage>
        <taxon>Bacteria</taxon>
        <taxon>Bacillati</taxon>
        <taxon>Bacillota</taxon>
        <taxon>Clostridia</taxon>
        <taxon>Eubacteriales</taxon>
        <taxon>Intestinimonas</taxon>
    </lineage>
</organism>
<keyword evidence="4 5" id="KW-0472">Membrane</keyword>
<dbReference type="InterPro" id="IPR002797">
    <property type="entry name" value="Polysacc_synth"/>
</dbReference>
<evidence type="ECO:0000256" key="3">
    <source>
        <dbReference type="ARBA" id="ARBA00022989"/>
    </source>
</evidence>